<evidence type="ECO:0000313" key="9">
    <source>
        <dbReference type="EMBL" id="RDI19622.1"/>
    </source>
</evidence>
<feature type="modified residue" description="N6-(pyridoxal phosphate)lysine" evidence="5 6">
    <location>
        <position position="54"/>
    </location>
</feature>
<comment type="cofactor">
    <cofactor evidence="2 5 6">
        <name>pyridoxal 5'-phosphate</name>
        <dbReference type="ChEBI" id="CHEBI:597326"/>
    </cofactor>
</comment>
<reference evidence="9 10" key="1">
    <citation type="submission" date="2018-07" db="EMBL/GenBank/DDBJ databases">
        <title>Genomic Encyclopedia of Type Strains, Phase IV (KMG-IV): sequencing the most valuable type-strain genomes for metagenomic binning, comparative biology and taxonomic classification.</title>
        <authorList>
            <person name="Goeker M."/>
        </authorList>
    </citation>
    <scope>NUCLEOTIDE SEQUENCE [LARGE SCALE GENOMIC DNA]</scope>
    <source>
        <strain evidence="9 10">DSM 21352</strain>
    </source>
</reference>
<gene>
    <name evidence="9" type="ORF">DFR41_112129</name>
</gene>
<dbReference type="AlphaFoldDB" id="A0A370F811"/>
<dbReference type="Pfam" id="PF01168">
    <property type="entry name" value="Ala_racemase_N"/>
    <property type="match status" value="1"/>
</dbReference>
<evidence type="ECO:0000256" key="4">
    <source>
        <dbReference type="ARBA" id="ARBA00023235"/>
    </source>
</evidence>
<evidence type="ECO:0000313" key="10">
    <source>
        <dbReference type="Proteomes" id="UP000255265"/>
    </source>
</evidence>
<dbReference type="SUPFAM" id="SSF51419">
    <property type="entry name" value="PLP-binding barrel"/>
    <property type="match status" value="1"/>
</dbReference>
<evidence type="ECO:0000256" key="7">
    <source>
        <dbReference type="PIRSR" id="PIRSR600821-52"/>
    </source>
</evidence>
<comment type="catalytic activity">
    <reaction evidence="1 5">
        <text>L-alanine = D-alanine</text>
        <dbReference type="Rhea" id="RHEA:20249"/>
        <dbReference type="ChEBI" id="CHEBI:57416"/>
        <dbReference type="ChEBI" id="CHEBI:57972"/>
        <dbReference type="EC" id="5.1.1.1"/>
    </reaction>
</comment>
<comment type="function">
    <text evidence="5">Catalyzes the interconversion of L-alanine and D-alanine. May also act on other amino acids.</text>
</comment>
<dbReference type="FunFam" id="3.20.20.10:FF:000002">
    <property type="entry name" value="Alanine racemase"/>
    <property type="match status" value="1"/>
</dbReference>
<dbReference type="OrthoDB" id="9813814at2"/>
<dbReference type="PANTHER" id="PTHR30511:SF0">
    <property type="entry name" value="ALANINE RACEMASE, CATABOLIC-RELATED"/>
    <property type="match status" value="1"/>
</dbReference>
<dbReference type="HAMAP" id="MF_01201">
    <property type="entry name" value="Ala_racemase"/>
    <property type="match status" value="1"/>
</dbReference>
<dbReference type="Gene3D" id="3.20.20.10">
    <property type="entry name" value="Alanine racemase"/>
    <property type="match status" value="1"/>
</dbReference>
<dbReference type="RefSeq" id="WP_114804462.1">
    <property type="nucleotide sequence ID" value="NZ_QQAV01000012.1"/>
</dbReference>
<proteinExistence type="inferred from homology"/>
<evidence type="ECO:0000256" key="3">
    <source>
        <dbReference type="ARBA" id="ARBA00022898"/>
    </source>
</evidence>
<dbReference type="InterPro" id="IPR001608">
    <property type="entry name" value="Ala_racemase_N"/>
</dbReference>
<feature type="active site" description="Proton acceptor; specific for D-alanine" evidence="5">
    <location>
        <position position="54"/>
    </location>
</feature>
<accession>A0A370F811</accession>
<dbReference type="STRING" id="433924.NS331_00760"/>
<keyword evidence="10" id="KW-1185">Reference proteome</keyword>
<dbReference type="EC" id="5.1.1.1" evidence="5"/>
<dbReference type="GO" id="GO:0008784">
    <property type="term" value="F:alanine racemase activity"/>
    <property type="evidence" value="ECO:0007669"/>
    <property type="project" value="UniProtKB-UniRule"/>
</dbReference>
<dbReference type="NCBIfam" id="TIGR00492">
    <property type="entry name" value="alr"/>
    <property type="match status" value="1"/>
</dbReference>
<dbReference type="SMART" id="SM01005">
    <property type="entry name" value="Ala_racemase_C"/>
    <property type="match status" value="1"/>
</dbReference>
<dbReference type="EMBL" id="QQAV01000012">
    <property type="protein sequence ID" value="RDI19622.1"/>
    <property type="molecule type" value="Genomic_DNA"/>
</dbReference>
<dbReference type="GO" id="GO:0030170">
    <property type="term" value="F:pyridoxal phosphate binding"/>
    <property type="evidence" value="ECO:0007669"/>
    <property type="project" value="UniProtKB-UniRule"/>
</dbReference>
<comment type="caution">
    <text evidence="9">The sequence shown here is derived from an EMBL/GenBank/DDBJ whole genome shotgun (WGS) entry which is preliminary data.</text>
</comment>
<comment type="similarity">
    <text evidence="5">Belongs to the alanine racemase family.</text>
</comment>
<dbReference type="PROSITE" id="PS00395">
    <property type="entry name" value="ALANINE_RACEMASE"/>
    <property type="match status" value="1"/>
</dbReference>
<dbReference type="UniPathway" id="UPA00042">
    <property type="reaction ID" value="UER00497"/>
</dbReference>
<evidence type="ECO:0000256" key="6">
    <source>
        <dbReference type="PIRSR" id="PIRSR600821-50"/>
    </source>
</evidence>
<feature type="binding site" evidence="5 7">
    <location>
        <position position="150"/>
    </location>
    <ligand>
        <name>substrate</name>
    </ligand>
</feature>
<dbReference type="GO" id="GO:0030632">
    <property type="term" value="P:D-alanine biosynthetic process"/>
    <property type="evidence" value="ECO:0007669"/>
    <property type="project" value="UniProtKB-UniRule"/>
</dbReference>
<dbReference type="SUPFAM" id="SSF50621">
    <property type="entry name" value="Alanine racemase C-terminal domain-like"/>
    <property type="match status" value="1"/>
</dbReference>
<feature type="domain" description="Alanine racemase C-terminal" evidence="8">
    <location>
        <begin position="250"/>
        <end position="373"/>
    </location>
</feature>
<dbReference type="GO" id="GO:0005829">
    <property type="term" value="C:cytosol"/>
    <property type="evidence" value="ECO:0007669"/>
    <property type="project" value="TreeGrafter"/>
</dbReference>
<organism evidence="9 10">
    <name type="scientific">Pseudacidovorax intermedius</name>
    <dbReference type="NCBI Taxonomy" id="433924"/>
    <lineage>
        <taxon>Bacteria</taxon>
        <taxon>Pseudomonadati</taxon>
        <taxon>Pseudomonadota</taxon>
        <taxon>Betaproteobacteria</taxon>
        <taxon>Burkholderiales</taxon>
        <taxon>Comamonadaceae</taxon>
        <taxon>Pseudacidovorax</taxon>
    </lineage>
</organism>
<evidence type="ECO:0000259" key="8">
    <source>
        <dbReference type="SMART" id="SM01005"/>
    </source>
</evidence>
<sequence length="378" mass="39542">MNASVAPSHLAPADAAALPVSDRPSRAVIDLDALRHNYRLARQRHGGRAFATVKADAYGHGAVPCAQALAGEADGFAVAFLAEAQPLRAAGLTQPILILEGCFSAAELVAAHALGCWVVVHHEAQLRAVEAHPELTGLNVWLKVDSGMHRAGFAPAEVREAHRRLAACPHVAKVTLMTHFARADEPDSPATAEQIACFEAATASLPGERSLANSAGVLAWPAARGDWARPGILLYGADPLPVPDPALRAVMTLESEVFAVRELQPGDALGYGARFVADAPCRVGLVAIGYADGYPRVVPTGTPVLVGEHASRIVGRVSMDMLTVDLTALPGEGIGSRVELWGPQVPINTVAAAAGTISYELLCHVRRVPRVYVGGAEG</sequence>
<dbReference type="Pfam" id="PF00842">
    <property type="entry name" value="Ala_racemase_C"/>
    <property type="match status" value="1"/>
</dbReference>
<dbReference type="InterPro" id="IPR029066">
    <property type="entry name" value="PLP-binding_barrel"/>
</dbReference>
<dbReference type="PRINTS" id="PR00992">
    <property type="entry name" value="ALARACEMASE"/>
</dbReference>
<dbReference type="InterPro" id="IPR011079">
    <property type="entry name" value="Ala_racemase_C"/>
</dbReference>
<feature type="active site" description="Proton acceptor; specific for L-alanine" evidence="5">
    <location>
        <position position="271"/>
    </location>
</feature>
<dbReference type="CDD" id="cd06827">
    <property type="entry name" value="PLPDE_III_AR_proteobact"/>
    <property type="match status" value="1"/>
</dbReference>
<evidence type="ECO:0000256" key="1">
    <source>
        <dbReference type="ARBA" id="ARBA00000316"/>
    </source>
</evidence>
<name>A0A370F811_9BURK</name>
<dbReference type="InterPro" id="IPR009006">
    <property type="entry name" value="Ala_racemase/Decarboxylase_C"/>
</dbReference>
<dbReference type="Gene3D" id="2.40.37.10">
    <property type="entry name" value="Lyase, Ornithine Decarboxylase, Chain A, domain 1"/>
    <property type="match status" value="1"/>
</dbReference>
<dbReference type="PANTHER" id="PTHR30511">
    <property type="entry name" value="ALANINE RACEMASE"/>
    <property type="match status" value="1"/>
</dbReference>
<protein>
    <recommendedName>
        <fullName evidence="5">Alanine racemase</fullName>
        <ecNumber evidence="5">5.1.1.1</ecNumber>
    </recommendedName>
</protein>
<keyword evidence="4 5" id="KW-0413">Isomerase</keyword>
<keyword evidence="3 5" id="KW-0663">Pyridoxal phosphate</keyword>
<feature type="binding site" evidence="5 7">
    <location>
        <position position="319"/>
    </location>
    <ligand>
        <name>substrate</name>
    </ligand>
</feature>
<comment type="pathway">
    <text evidence="5">Amino-acid biosynthesis; D-alanine biosynthesis; D-alanine from L-alanine: step 1/1.</text>
</comment>
<evidence type="ECO:0000256" key="5">
    <source>
        <dbReference type="HAMAP-Rule" id="MF_01201"/>
    </source>
</evidence>
<dbReference type="Proteomes" id="UP000255265">
    <property type="component" value="Unassembled WGS sequence"/>
</dbReference>
<evidence type="ECO:0000256" key="2">
    <source>
        <dbReference type="ARBA" id="ARBA00001933"/>
    </source>
</evidence>
<dbReference type="InterPro" id="IPR000821">
    <property type="entry name" value="Ala_racemase"/>
</dbReference>
<dbReference type="InterPro" id="IPR020622">
    <property type="entry name" value="Ala_racemase_pyridoxalP-BS"/>
</dbReference>